<proteinExistence type="predicted"/>
<keyword evidence="3" id="KW-1185">Reference proteome</keyword>
<protein>
    <submittedName>
        <fullName evidence="2">Uncharacterized protein</fullName>
    </submittedName>
</protein>
<comment type="caution">
    <text evidence="2">The sequence shown here is derived from an EMBL/GenBank/DDBJ whole genome shotgun (WGS) entry which is preliminary data.</text>
</comment>
<dbReference type="Pfam" id="PF03004">
    <property type="entry name" value="Transposase_24"/>
    <property type="match status" value="1"/>
</dbReference>
<reference evidence="2 3" key="1">
    <citation type="submission" date="2024-01" db="EMBL/GenBank/DDBJ databases">
        <title>Genome assemblies of Stephania.</title>
        <authorList>
            <person name="Yang L."/>
        </authorList>
    </citation>
    <scope>NUCLEOTIDE SEQUENCE [LARGE SCALE GENOMIC DNA]</scope>
    <source>
        <strain evidence="2">YNDBR</strain>
        <tissue evidence="2">Leaf</tissue>
    </source>
</reference>
<dbReference type="Proteomes" id="UP001420932">
    <property type="component" value="Unassembled WGS sequence"/>
</dbReference>
<evidence type="ECO:0000256" key="1">
    <source>
        <dbReference type="SAM" id="MobiDB-lite"/>
    </source>
</evidence>
<accession>A0AAP0NXY0</accession>
<dbReference type="InterPro" id="IPR004252">
    <property type="entry name" value="Probable_transposase_24"/>
</dbReference>
<dbReference type="AlphaFoldDB" id="A0AAP0NXY0"/>
<sequence>MHELRALGVRPDFVTNKAWNRYREYWATAYFKARSENASQNRKSEKDGPGTCPSKYSGGTRSFHSCENALDNDEDDKVTPNDVFLHIHTKDHDEVKLARRCEEHTHATSDQSIDEKQLYYDAAGECSKGRVYGLGQLPRGRGDMKISMSAPPPPPPLQQPQEHHQQVGMDPARSPQQEHDDDDEDIYDWPDEEHLGDEKETMNVVTLKSVEFDEFSIVDDYLSELEETLKVSSHEPNITIAHNKDDEAEMRIKVILERPEEPQIESKEEQPLVLVKPLTIPCILVKP</sequence>
<dbReference type="EMBL" id="JBBNAF010000008">
    <property type="protein sequence ID" value="KAK9121750.1"/>
    <property type="molecule type" value="Genomic_DNA"/>
</dbReference>
<feature type="compositionally biased region" description="Acidic residues" evidence="1">
    <location>
        <begin position="179"/>
        <end position="191"/>
    </location>
</feature>
<name>A0AAP0NXY0_9MAGN</name>
<gene>
    <name evidence="2" type="ORF">Syun_019367</name>
</gene>
<feature type="region of interest" description="Disordered" evidence="1">
    <location>
        <begin position="36"/>
        <end position="59"/>
    </location>
</feature>
<evidence type="ECO:0000313" key="2">
    <source>
        <dbReference type="EMBL" id="KAK9121750.1"/>
    </source>
</evidence>
<evidence type="ECO:0000313" key="3">
    <source>
        <dbReference type="Proteomes" id="UP001420932"/>
    </source>
</evidence>
<feature type="region of interest" description="Disordered" evidence="1">
    <location>
        <begin position="135"/>
        <end position="198"/>
    </location>
</feature>
<organism evidence="2 3">
    <name type="scientific">Stephania yunnanensis</name>
    <dbReference type="NCBI Taxonomy" id="152371"/>
    <lineage>
        <taxon>Eukaryota</taxon>
        <taxon>Viridiplantae</taxon>
        <taxon>Streptophyta</taxon>
        <taxon>Embryophyta</taxon>
        <taxon>Tracheophyta</taxon>
        <taxon>Spermatophyta</taxon>
        <taxon>Magnoliopsida</taxon>
        <taxon>Ranunculales</taxon>
        <taxon>Menispermaceae</taxon>
        <taxon>Menispermoideae</taxon>
        <taxon>Cissampelideae</taxon>
        <taxon>Stephania</taxon>
    </lineage>
</organism>